<dbReference type="EMBL" id="LN714482">
    <property type="protein sequence ID" value="CEL66985.1"/>
    <property type="molecule type" value="Genomic_DNA"/>
</dbReference>
<feature type="compositionally biased region" description="Basic and acidic residues" evidence="5">
    <location>
        <begin position="236"/>
        <end position="268"/>
    </location>
</feature>
<dbReference type="PANTHER" id="PTHR43811">
    <property type="entry name" value="FKBP-TYPE PEPTIDYL-PROLYL CIS-TRANS ISOMERASE FKPA"/>
    <property type="match status" value="1"/>
</dbReference>
<dbReference type="Pfam" id="PF00254">
    <property type="entry name" value="FKBP_C"/>
    <property type="match status" value="1"/>
</dbReference>
<dbReference type="EC" id="5.2.1.8" evidence="2"/>
<comment type="catalytic activity">
    <reaction evidence="1">
        <text>[protein]-peptidylproline (omega=180) = [protein]-peptidylproline (omega=0)</text>
        <dbReference type="Rhea" id="RHEA:16237"/>
        <dbReference type="Rhea" id="RHEA-COMP:10747"/>
        <dbReference type="Rhea" id="RHEA-COMP:10748"/>
        <dbReference type="ChEBI" id="CHEBI:83833"/>
        <dbReference type="ChEBI" id="CHEBI:83834"/>
        <dbReference type="EC" id="5.2.1.8"/>
    </reaction>
</comment>
<feature type="region of interest" description="Disordered" evidence="5">
    <location>
        <begin position="524"/>
        <end position="551"/>
    </location>
</feature>
<dbReference type="InterPro" id="IPR046357">
    <property type="entry name" value="PPIase_dom_sf"/>
</dbReference>
<evidence type="ECO:0000259" key="6">
    <source>
        <dbReference type="Pfam" id="PF00254"/>
    </source>
</evidence>
<feature type="region of interest" description="Disordered" evidence="5">
    <location>
        <begin position="480"/>
        <end position="505"/>
    </location>
</feature>
<feature type="compositionally biased region" description="Low complexity" evidence="5">
    <location>
        <begin position="488"/>
        <end position="497"/>
    </location>
</feature>
<dbReference type="SUPFAM" id="SSF54534">
    <property type="entry name" value="FKBP-like"/>
    <property type="match status" value="1"/>
</dbReference>
<evidence type="ECO:0000256" key="1">
    <source>
        <dbReference type="ARBA" id="ARBA00000971"/>
    </source>
</evidence>
<dbReference type="AlphaFoldDB" id="A0A0F7UEB6"/>
<name>A0A0F7UEB6_NEOCL</name>
<reference evidence="7" key="1">
    <citation type="journal article" date="2015" name="PLoS ONE">
        <title>Comprehensive Evaluation of Toxoplasma gondii VEG and Neospora caninum LIV Genomes with Tachyzoite Stage Transcriptome and Proteome Defines Novel Transcript Features.</title>
        <authorList>
            <person name="Ramaprasad A."/>
            <person name="Mourier T."/>
            <person name="Naeem R."/>
            <person name="Malas T.B."/>
            <person name="Moussa E."/>
            <person name="Panigrahi A."/>
            <person name="Vermont S.J."/>
            <person name="Otto T.D."/>
            <person name="Wastling J."/>
            <person name="Pain A."/>
        </authorList>
    </citation>
    <scope>NUCLEOTIDE SEQUENCE</scope>
    <source>
        <strain evidence="7">Liverpool</strain>
    </source>
</reference>
<evidence type="ECO:0000256" key="2">
    <source>
        <dbReference type="ARBA" id="ARBA00013194"/>
    </source>
</evidence>
<protein>
    <recommendedName>
        <fullName evidence="2">peptidylprolyl isomerase</fullName>
        <ecNumber evidence="2">5.2.1.8</ecNumber>
    </recommendedName>
</protein>
<proteinExistence type="predicted"/>
<feature type="compositionally biased region" description="Low complexity" evidence="5">
    <location>
        <begin position="271"/>
        <end position="286"/>
    </location>
</feature>
<dbReference type="Gene3D" id="3.10.50.40">
    <property type="match status" value="2"/>
</dbReference>
<accession>A0A0F7UEB6</accession>
<dbReference type="InterPro" id="IPR001179">
    <property type="entry name" value="PPIase_FKBP_dom"/>
</dbReference>
<feature type="compositionally biased region" description="Basic and acidic residues" evidence="5">
    <location>
        <begin position="195"/>
        <end position="206"/>
    </location>
</feature>
<keyword evidence="4 7" id="KW-0413">Isomerase</keyword>
<dbReference type="PANTHER" id="PTHR43811:SF19">
    <property type="entry name" value="39 KDA FK506-BINDING NUCLEAR PROTEIN"/>
    <property type="match status" value="1"/>
</dbReference>
<gene>
    <name evidence="7" type="ORF">BN1204_027890</name>
</gene>
<evidence type="ECO:0000256" key="4">
    <source>
        <dbReference type="ARBA" id="ARBA00023235"/>
    </source>
</evidence>
<evidence type="ECO:0000313" key="7">
    <source>
        <dbReference type="EMBL" id="CEL66985.1"/>
    </source>
</evidence>
<evidence type="ECO:0000256" key="5">
    <source>
        <dbReference type="SAM" id="MobiDB-lite"/>
    </source>
</evidence>
<feature type="compositionally biased region" description="Basic and acidic residues" evidence="5">
    <location>
        <begin position="293"/>
        <end position="317"/>
    </location>
</feature>
<sequence>MNMPGSALLLSPVSFCLSPRGRSACRHFRTANAASCPAPRLDLTSDGPRHLSAVSAASPAGASHDLFTVPRVQEARIEPRFWGRGLPRPAPCYLALPSLSSTATAPSFRAIRGNASYFACQHTVSKQSARSGEGPTRRSLREKISTPPFSSLAFRGGLAHALAAVPSRRWVPLVVSSRGFSTGLSPLHAGPAGESRGRNSLHEPSRKLRGTSRLAALLVLGVSAWWVALRVGGEKTTGHYEESSGSERGKQGERGFTERREERTRGESEMGQQPVSSSSRRSPQGSETVALCQERRLGGEGTHNEEKKGEAEQKSTDESPQEAQPPKRRTRPLVITKERYMEKKFSRASEYRRTESGMRVCDKEEGRGDRVVGPGDVVWLQYEARRASDDHIFESTYAARLPTFLLKLFYLLGKRDSSCDVMPDGPYVRARVSCGGVYSSSPSSSSVLCGGSCAVEQASPVQKPDEGCASDHQNFHQDRMNRRRNEADTPAAGGARAAADRASHKNDVEKAGCGVQGCSQAAHANAEGSSTEQGRQGREESQNLSPEKGFHPLIPALDEGIRGMRVGGIRELIVPPHLAYPFMCQEVLIYEVHVLWIGDTLPKSDSLLARLKRVRDVFWQSTGSGEAPKTQ</sequence>
<feature type="region of interest" description="Disordered" evidence="5">
    <location>
        <begin position="236"/>
        <end position="331"/>
    </location>
</feature>
<feature type="region of interest" description="Disordered" evidence="5">
    <location>
        <begin position="182"/>
        <end position="206"/>
    </location>
</feature>
<evidence type="ECO:0000256" key="3">
    <source>
        <dbReference type="ARBA" id="ARBA00023110"/>
    </source>
</evidence>
<dbReference type="GO" id="GO:0003755">
    <property type="term" value="F:peptidyl-prolyl cis-trans isomerase activity"/>
    <property type="evidence" value="ECO:0007669"/>
    <property type="project" value="UniProtKB-KW"/>
</dbReference>
<organism evidence="7">
    <name type="scientific">Neospora caninum (strain Liverpool)</name>
    <dbReference type="NCBI Taxonomy" id="572307"/>
    <lineage>
        <taxon>Eukaryota</taxon>
        <taxon>Sar</taxon>
        <taxon>Alveolata</taxon>
        <taxon>Apicomplexa</taxon>
        <taxon>Conoidasida</taxon>
        <taxon>Coccidia</taxon>
        <taxon>Eucoccidiorida</taxon>
        <taxon>Eimeriorina</taxon>
        <taxon>Sarcocystidae</taxon>
        <taxon>Neospora</taxon>
    </lineage>
</organism>
<keyword evidence="3" id="KW-0697">Rotamase</keyword>
<feature type="domain" description="PPIase FKBP-type" evidence="6">
    <location>
        <begin position="539"/>
        <end position="581"/>
    </location>
</feature>